<feature type="domain" description="Thioesterase putative" evidence="1">
    <location>
        <begin position="23"/>
        <end position="167"/>
    </location>
</feature>
<keyword evidence="3" id="KW-1185">Reference proteome</keyword>
<dbReference type="Pfam" id="PF09500">
    <property type="entry name" value="YiiD_C"/>
    <property type="match status" value="1"/>
</dbReference>
<evidence type="ECO:0000259" key="1">
    <source>
        <dbReference type="Pfam" id="PF09500"/>
    </source>
</evidence>
<dbReference type="Gene3D" id="3.10.129.10">
    <property type="entry name" value="Hotdog Thioesterase"/>
    <property type="match status" value="1"/>
</dbReference>
<protein>
    <submittedName>
        <fullName evidence="2">Putative thioesterase</fullName>
    </submittedName>
</protein>
<sequence>MKSIPSSAPAEPNADPVRSALLQRLAQTITDQIPITKSMGFTVESYSAEGLRVSMPLEPNRNPHQTAFAGSLNALCTLAGWGMTNLILGEAGLAGAVVLRRSSIKYREPVNTDHVAALCLPPPEGDLRYFLAMLQEKGQAKLELAVQIEGTDSERPAVLYGGSYVVSQGSRA</sequence>
<dbReference type="InterPro" id="IPR029069">
    <property type="entry name" value="HotDog_dom_sf"/>
</dbReference>
<gene>
    <name evidence="2" type="ORF">Pla111_26870</name>
</gene>
<proteinExistence type="predicted"/>
<reference evidence="2 3" key="1">
    <citation type="submission" date="2019-02" db="EMBL/GenBank/DDBJ databases">
        <title>Deep-cultivation of Planctomycetes and their phenomic and genomic characterization uncovers novel biology.</title>
        <authorList>
            <person name="Wiegand S."/>
            <person name="Jogler M."/>
            <person name="Boedeker C."/>
            <person name="Pinto D."/>
            <person name="Vollmers J."/>
            <person name="Rivas-Marin E."/>
            <person name="Kohn T."/>
            <person name="Peeters S.H."/>
            <person name="Heuer A."/>
            <person name="Rast P."/>
            <person name="Oberbeckmann S."/>
            <person name="Bunk B."/>
            <person name="Jeske O."/>
            <person name="Meyerdierks A."/>
            <person name="Storesund J.E."/>
            <person name="Kallscheuer N."/>
            <person name="Luecker S."/>
            <person name="Lage O.M."/>
            <person name="Pohl T."/>
            <person name="Merkel B.J."/>
            <person name="Hornburger P."/>
            <person name="Mueller R.-W."/>
            <person name="Bruemmer F."/>
            <person name="Labrenz M."/>
            <person name="Spormann A.M."/>
            <person name="Op Den Camp H."/>
            <person name="Overmann J."/>
            <person name="Amann R."/>
            <person name="Jetten M.S.M."/>
            <person name="Mascher T."/>
            <person name="Medema M.H."/>
            <person name="Devos D.P."/>
            <person name="Kaster A.-K."/>
            <person name="Ovreas L."/>
            <person name="Rohde M."/>
            <person name="Galperin M.Y."/>
            <person name="Jogler C."/>
        </authorList>
    </citation>
    <scope>NUCLEOTIDE SEQUENCE [LARGE SCALE GENOMIC DNA]</scope>
    <source>
        <strain evidence="2 3">Pla111</strain>
    </source>
</reference>
<dbReference type="AlphaFoldDB" id="A0A5C5VVV0"/>
<dbReference type="SUPFAM" id="SSF54637">
    <property type="entry name" value="Thioesterase/thiol ester dehydrase-isomerase"/>
    <property type="match status" value="1"/>
</dbReference>
<dbReference type="InterPro" id="IPR012660">
    <property type="entry name" value="YiiD_C"/>
</dbReference>
<evidence type="ECO:0000313" key="3">
    <source>
        <dbReference type="Proteomes" id="UP000318995"/>
    </source>
</evidence>
<dbReference type="Proteomes" id="UP000318995">
    <property type="component" value="Unassembled WGS sequence"/>
</dbReference>
<comment type="caution">
    <text evidence="2">The sequence shown here is derived from an EMBL/GenBank/DDBJ whole genome shotgun (WGS) entry which is preliminary data.</text>
</comment>
<name>A0A5C5VVV0_9BACT</name>
<organism evidence="2 3">
    <name type="scientific">Botrimarina hoheduenensis</name>
    <dbReference type="NCBI Taxonomy" id="2528000"/>
    <lineage>
        <taxon>Bacteria</taxon>
        <taxon>Pseudomonadati</taxon>
        <taxon>Planctomycetota</taxon>
        <taxon>Planctomycetia</taxon>
        <taxon>Pirellulales</taxon>
        <taxon>Lacipirellulaceae</taxon>
        <taxon>Botrimarina</taxon>
    </lineage>
</organism>
<evidence type="ECO:0000313" key="2">
    <source>
        <dbReference type="EMBL" id="TWT42714.1"/>
    </source>
</evidence>
<dbReference type="NCBIfam" id="TIGR02447">
    <property type="entry name" value="yiiD_Cterm"/>
    <property type="match status" value="1"/>
</dbReference>
<accession>A0A5C5VVV0</accession>
<dbReference type="EMBL" id="SJPH01000006">
    <property type="protein sequence ID" value="TWT42714.1"/>
    <property type="molecule type" value="Genomic_DNA"/>
</dbReference>